<dbReference type="PANTHER" id="PTHR30024">
    <property type="entry name" value="ALIPHATIC SULFONATES-BINDING PROTEIN-RELATED"/>
    <property type="match status" value="1"/>
</dbReference>
<dbReference type="InterPro" id="IPR015168">
    <property type="entry name" value="SsuA/THI5"/>
</dbReference>
<dbReference type="Pfam" id="PF09084">
    <property type="entry name" value="NMT1"/>
    <property type="match status" value="1"/>
</dbReference>
<feature type="domain" description="Solute-binding protein family 3/N-terminal" evidence="3">
    <location>
        <begin position="39"/>
        <end position="255"/>
    </location>
</feature>
<dbReference type="SUPFAM" id="SSF53850">
    <property type="entry name" value="Periplasmic binding protein-like II"/>
    <property type="match status" value="1"/>
</dbReference>
<keyword evidence="5" id="KW-1185">Reference proteome</keyword>
<comment type="caution">
    <text evidence="4">The sequence shown here is derived from an EMBL/GenBank/DDBJ whole genome shotgun (WGS) entry which is preliminary data.</text>
</comment>
<dbReference type="PANTHER" id="PTHR30024:SF48">
    <property type="entry name" value="ABC TRANSPORTER SUBSTRATE-BINDING PROTEIN"/>
    <property type="match status" value="1"/>
</dbReference>
<gene>
    <name evidence="4" type="ORF">PY650_14690</name>
</gene>
<dbReference type="SMART" id="SM00062">
    <property type="entry name" value="PBPb"/>
    <property type="match status" value="1"/>
</dbReference>
<dbReference type="Proteomes" id="UP001172630">
    <property type="component" value="Unassembled WGS sequence"/>
</dbReference>
<evidence type="ECO:0000256" key="1">
    <source>
        <dbReference type="ARBA" id="ARBA00010742"/>
    </source>
</evidence>
<organism evidence="4 5">
    <name type="scientific">Rhizobium calliandrae</name>
    <dbReference type="NCBI Taxonomy" id="1312182"/>
    <lineage>
        <taxon>Bacteria</taxon>
        <taxon>Pseudomonadati</taxon>
        <taxon>Pseudomonadota</taxon>
        <taxon>Alphaproteobacteria</taxon>
        <taxon>Hyphomicrobiales</taxon>
        <taxon>Rhizobiaceae</taxon>
        <taxon>Rhizobium/Agrobacterium group</taxon>
        <taxon>Rhizobium</taxon>
    </lineage>
</organism>
<proteinExistence type="inferred from homology"/>
<dbReference type="InterPro" id="IPR001638">
    <property type="entry name" value="Solute-binding_3/MltF_N"/>
</dbReference>
<evidence type="ECO:0000313" key="5">
    <source>
        <dbReference type="Proteomes" id="UP001172630"/>
    </source>
</evidence>
<reference evidence="4" key="1">
    <citation type="submission" date="2023-06" db="EMBL/GenBank/DDBJ databases">
        <title>Phylogenetic Diversity of Rhizobium strains.</title>
        <authorList>
            <person name="Moura F.T."/>
            <person name="Helene L.C.F."/>
            <person name="Hungria M."/>
        </authorList>
    </citation>
    <scope>NUCLEOTIDE SEQUENCE</scope>
    <source>
        <strain evidence="4">CCGE524</strain>
    </source>
</reference>
<protein>
    <submittedName>
        <fullName evidence="4">ABC transporter substrate-binding protein</fullName>
    </submittedName>
</protein>
<dbReference type="RefSeq" id="WP_285880040.1">
    <property type="nucleotide sequence ID" value="NZ_JARFYN010000016.1"/>
</dbReference>
<feature type="signal peptide" evidence="2">
    <location>
        <begin position="1"/>
        <end position="29"/>
    </location>
</feature>
<feature type="chain" id="PRO_5046902643" evidence="2">
    <location>
        <begin position="30"/>
        <end position="339"/>
    </location>
</feature>
<dbReference type="EMBL" id="JARFYN010000016">
    <property type="protein sequence ID" value="MDL2406885.1"/>
    <property type="molecule type" value="Genomic_DNA"/>
</dbReference>
<evidence type="ECO:0000313" key="4">
    <source>
        <dbReference type="EMBL" id="MDL2406885.1"/>
    </source>
</evidence>
<accession>A0ABT7KE42</accession>
<evidence type="ECO:0000259" key="3">
    <source>
        <dbReference type="SMART" id="SM00062"/>
    </source>
</evidence>
<sequence>MKTSLFIRFIRGAGLGLALAAVLATTAAAEDTPDLSDVTITVGTPNKTGLHRQLLASGEAENLPYKIKWADFDSTPPLVEALRAGHVDIAAGGDTGVLTAIANGVKITILAASWERKESGSAILVRGNSPLKTVAELKGHKIALPYFTKQHYQFAKALEQAGVPWDDKLILNLNTTDGLSALVNGQVDAFVVWDPNTAIAQQQHGARILQSLSQVIDTAGVLYAPTETLAGPARKAALQDLTRRIIRAQAWVNDHPQEWSGQIAKLSQISIDAANLQTSRSRVEFVPATDAKAIAGWQQEVGYFHQTGQFRRDFKVEDYVAKDFGDVINGENKKLAKTN</sequence>
<comment type="similarity">
    <text evidence="1">Belongs to the bacterial solute-binding protein SsuA/TauA family.</text>
</comment>
<keyword evidence="2" id="KW-0732">Signal</keyword>
<evidence type="ECO:0000256" key="2">
    <source>
        <dbReference type="SAM" id="SignalP"/>
    </source>
</evidence>
<dbReference type="Gene3D" id="3.40.190.10">
    <property type="entry name" value="Periplasmic binding protein-like II"/>
    <property type="match status" value="2"/>
</dbReference>
<name>A0ABT7KE42_9HYPH</name>